<evidence type="ECO:0000313" key="1">
    <source>
        <dbReference type="EMBL" id="AHC54886.1"/>
    </source>
</evidence>
<evidence type="ECO:0000313" key="2">
    <source>
        <dbReference type="Proteomes" id="UP000232615"/>
    </source>
</evidence>
<proteinExistence type="predicted"/>
<keyword evidence="2" id="KW-1185">Reference proteome</keyword>
<organism evidence="1 2">
    <name type="scientific">Tunisvirus fontaine2</name>
    <dbReference type="NCBI Taxonomy" id="1421067"/>
    <lineage>
        <taxon>Viruses</taxon>
        <taxon>Varidnaviria</taxon>
        <taxon>Bamfordvirae</taxon>
        <taxon>Nucleocytoviricota</taxon>
        <taxon>Megaviricetes</taxon>
        <taxon>Pimascovirales</taxon>
        <taxon>Pimascovirales incertae sedis</taxon>
        <taxon>Marseilleviridae</taxon>
        <taxon>Losannavirus</taxon>
        <taxon>Losannavirus tunisense</taxon>
    </lineage>
</organism>
<accession>V9SEZ4</accession>
<keyword evidence="1" id="KW-0723">Serine/threonine-protein kinase</keyword>
<dbReference type="Proteomes" id="UP000232615">
    <property type="component" value="Segment"/>
</dbReference>
<dbReference type="EMBL" id="KF483846">
    <property type="protein sequence ID" value="AHC54886.1"/>
    <property type="molecule type" value="Genomic_DNA"/>
</dbReference>
<reference evidence="1 2" key="1">
    <citation type="journal article" date="2014" name="Arch. Virol.">
        <title>Complete genome sequence of Tunisvirus, a new member of the proposed family Marseilleviridae.</title>
        <authorList>
            <person name="Aherfi S."/>
            <person name="Boughalmi M."/>
            <person name="Pagnier I."/>
            <person name="Fournous G."/>
            <person name="La Scola B."/>
            <person name="Raoult D."/>
            <person name="Colson P."/>
        </authorList>
    </citation>
    <scope>NUCLEOTIDE SEQUENCE [LARGE SCALE GENOMIC DNA]</scope>
    <source>
        <strain evidence="1 2">U484</strain>
    </source>
</reference>
<name>V9SEZ4_9VIRU</name>
<gene>
    <name evidence="1" type="ORF">TNS_ORF168</name>
</gene>
<keyword evidence="1" id="KW-0808">Transferase</keyword>
<sequence length="922" mass="103131">MCERKYIFFLCNMERDGCDLEEDSCLEDLDLSLNDSKKALGSLFRLFPVILNVDVKQSWLTTNLAQPFVVRSKDFCSWDSLEFETKNAGGFSAAGVPSTQGKKFRLKQISFGHQGNWRVYWAPAFAKRTHKARAEPLIANMQGKTLVLSDPLYEAVVSSLLSNLYDLGILPCFSKVFGSEFCGVEGQEGKYTANVLMESSGKSFRNYILTSGGVPGATLGDYLIWYSLLFRDVQAAKWLIGFYHADMHLDNVLLKKVGALSLDSKDSEMYDAKLWKEAKYSVLETPDGGPVFVVENNGMIPKVIDYGLTTVRFKSSHMYPELSQKDFAISNELRIYKMANECAESLVNESGLKNFEVLFFLLNILFDLEKIGLGLYPGVSQNVELYNVTKRLVYAFGVDENAIRKLFAPQVLRMQKAVSKEQARLVWFNRRNVGFGSVEPVKALSSLFVPQELGGRKYIVVKRDLSQTSREELANILADETTIFVPLVPSARVLSSNPEQRFRSEISKYAKECVVGKKLSFFGQGYAADKNNLESCSLKLVDSLSYDQEFLLPKSTMLAPSISRVAPFARKEFFVYRSPICSIFSRPLFPNIQTELSDIFTYEPYQRLLNFYPPPKKLIGRPMRTVRCAFVKVRPDAKCSLTTGKSLQKRIARSSLKGKSALCVNGGYFVVGQNIGNSLTPGLHGKEFSPIGYYYDGTKNSGTVLPVPPPYREWFAAVTIKDGQLSVSHLPEFERKHALGNVPFRVMTMDGQVLEGTQTVVAKTGDYDACFCSGPILIWNNKNVFTKEALLNSKMNLPDGRGYKVFDGAKSNSMFLSVPGESQFPYGQRHSGNFQIHNILVVLDDGTIGFFFVEGRGYDALGADRVQVAKMLEYAFEGRIKYAVSLDGGFSANAVVTKDGDAPRWLLPDPEKRKLGTSLLFE</sequence>
<protein>
    <submittedName>
        <fullName evidence="1">Putative serine/threonine protein kinase</fullName>
    </submittedName>
</protein>
<dbReference type="GO" id="GO:0004674">
    <property type="term" value="F:protein serine/threonine kinase activity"/>
    <property type="evidence" value="ECO:0007669"/>
    <property type="project" value="UniProtKB-KW"/>
</dbReference>
<dbReference type="Gene3D" id="1.10.510.10">
    <property type="entry name" value="Transferase(Phosphotransferase) domain 1"/>
    <property type="match status" value="1"/>
</dbReference>
<keyword evidence="1" id="KW-0418">Kinase</keyword>